<dbReference type="PIRSF" id="PIRSF000524">
    <property type="entry name" value="SPT"/>
    <property type="match status" value="1"/>
</dbReference>
<dbReference type="PANTHER" id="PTHR21152">
    <property type="entry name" value="AMINOTRANSFERASE CLASS V"/>
    <property type="match status" value="1"/>
</dbReference>
<dbReference type="SUPFAM" id="SSF53383">
    <property type="entry name" value="PLP-dependent transferases"/>
    <property type="match status" value="1"/>
</dbReference>
<evidence type="ECO:0000256" key="4">
    <source>
        <dbReference type="PIRSR" id="PIRSR000524-1"/>
    </source>
</evidence>
<dbReference type="Pfam" id="PF00266">
    <property type="entry name" value="Aminotran_5"/>
    <property type="match status" value="1"/>
</dbReference>
<keyword evidence="9" id="KW-0808">Transferase</keyword>
<dbReference type="PANTHER" id="PTHR21152:SF40">
    <property type="entry name" value="ALANINE--GLYOXYLATE AMINOTRANSFERASE"/>
    <property type="match status" value="1"/>
</dbReference>
<dbReference type="AlphaFoldDB" id="A0A9D5K8C5"/>
<gene>
    <name evidence="9" type="ORF">GF359_01935</name>
</gene>
<dbReference type="InterPro" id="IPR000192">
    <property type="entry name" value="Aminotrans_V_dom"/>
</dbReference>
<name>A0A9D5K8C5_UNCW3</name>
<dbReference type="GO" id="GO:0008453">
    <property type="term" value="F:alanine-glyoxylate transaminase activity"/>
    <property type="evidence" value="ECO:0007669"/>
    <property type="project" value="TreeGrafter"/>
</dbReference>
<dbReference type="PROSITE" id="PS00595">
    <property type="entry name" value="AA_TRANSFER_CLASS_5"/>
    <property type="match status" value="1"/>
</dbReference>
<feature type="domain" description="Aminotransferase class V" evidence="8">
    <location>
        <begin position="25"/>
        <end position="320"/>
    </location>
</feature>
<feature type="modified residue" description="N6-(pyridoxal phosphate)lysine" evidence="5">
    <location>
        <position position="186"/>
    </location>
</feature>
<dbReference type="InterPro" id="IPR015421">
    <property type="entry name" value="PyrdxlP-dep_Trfase_major"/>
</dbReference>
<dbReference type="InterPro" id="IPR015424">
    <property type="entry name" value="PyrdxlP-dep_Trfase"/>
</dbReference>
<keyword evidence="3 5" id="KW-0663">Pyridoxal phosphate</keyword>
<dbReference type="InterPro" id="IPR020578">
    <property type="entry name" value="Aminotrans_V_PyrdxlP_BS"/>
</dbReference>
<evidence type="ECO:0000256" key="1">
    <source>
        <dbReference type="ARBA" id="ARBA00001933"/>
    </source>
</evidence>
<dbReference type="Proteomes" id="UP000630660">
    <property type="component" value="Unassembled WGS sequence"/>
</dbReference>
<dbReference type="Gene3D" id="3.40.640.10">
    <property type="entry name" value="Type I PLP-dependent aspartate aminotransferase-like (Major domain)"/>
    <property type="match status" value="1"/>
</dbReference>
<evidence type="ECO:0000313" key="9">
    <source>
        <dbReference type="EMBL" id="MBD3363954.1"/>
    </source>
</evidence>
<evidence type="ECO:0000313" key="10">
    <source>
        <dbReference type="Proteomes" id="UP000630660"/>
    </source>
</evidence>
<dbReference type="GO" id="GO:0004760">
    <property type="term" value="F:L-serine-pyruvate transaminase activity"/>
    <property type="evidence" value="ECO:0007669"/>
    <property type="project" value="TreeGrafter"/>
</dbReference>
<evidence type="ECO:0000259" key="8">
    <source>
        <dbReference type="Pfam" id="PF00266"/>
    </source>
</evidence>
<dbReference type="EMBL" id="WJKJ01000060">
    <property type="protein sequence ID" value="MBD3363954.1"/>
    <property type="molecule type" value="Genomic_DNA"/>
</dbReference>
<evidence type="ECO:0000256" key="7">
    <source>
        <dbReference type="RuleBase" id="RU004504"/>
    </source>
</evidence>
<dbReference type="Gene3D" id="3.90.1150.10">
    <property type="entry name" value="Aspartate Aminotransferase, domain 1"/>
    <property type="match status" value="1"/>
</dbReference>
<evidence type="ECO:0000256" key="5">
    <source>
        <dbReference type="PIRSR" id="PIRSR000524-50"/>
    </source>
</evidence>
<feature type="binding site" evidence="4">
    <location>
        <position position="331"/>
    </location>
    <ligand>
        <name>substrate</name>
    </ligand>
</feature>
<protein>
    <submittedName>
        <fullName evidence="9">Aminotransferase class V-fold PLP-dependent enzyme</fullName>
    </submittedName>
</protein>
<dbReference type="InterPro" id="IPR024169">
    <property type="entry name" value="SP_NH2Trfase/AEP_transaminase"/>
</dbReference>
<dbReference type="GO" id="GO:0019265">
    <property type="term" value="P:glycine biosynthetic process, by transamination of glyoxylate"/>
    <property type="evidence" value="ECO:0007669"/>
    <property type="project" value="TreeGrafter"/>
</dbReference>
<reference evidence="9" key="1">
    <citation type="submission" date="2019-11" db="EMBL/GenBank/DDBJ databases">
        <title>Microbial mats filling the niche in hypersaline microbial mats.</title>
        <authorList>
            <person name="Wong H.L."/>
            <person name="Macleod F.I."/>
            <person name="White R.A. III"/>
            <person name="Burns B.P."/>
        </authorList>
    </citation>
    <scope>NUCLEOTIDE SEQUENCE</scope>
    <source>
        <strain evidence="9">Bin_327</strain>
    </source>
</reference>
<comment type="caution">
    <text evidence="9">The sequence shown here is derived from an EMBL/GenBank/DDBJ whole genome shotgun (WGS) entry which is preliminary data.</text>
</comment>
<sequence length="356" mass="39543">MHKKLFIPGPTEVLPEVLEAQTKPMFGHRMKEASELGTRVIEKLKKVLGTKQNVLYWTASGSLIMEASLRNSVKKGVLNTICGAFSERWYKMAKANGLPCGKIEVEWGKAIKPEMVDAELATGKYDVLCLTHNETSTGVMNPVEEIADMVHEKYPDVFILVDAVSSLTGARIDADKFDVVLTSTQKAVALPPGLSFCTVSDRFYERAATVENRGYYTDFLLMRKYAEERKGQTPSTPALSLLNALDHQLDRILEEGVEARYKRHSEMAAKVREWAGRHFELFPEKGYESETVTVVKNTKGISVADLNSKLAEKGLAIANGYGKQLKEKTFRIAHMGDLKPEDVDEVLGAIDEALGL</sequence>
<accession>A0A9D5K8C5</accession>
<keyword evidence="9" id="KW-0032">Aminotransferase</keyword>
<evidence type="ECO:0000256" key="3">
    <source>
        <dbReference type="ARBA" id="ARBA00022898"/>
    </source>
</evidence>
<comment type="cofactor">
    <cofactor evidence="1 5 7">
        <name>pyridoxal 5'-phosphate</name>
        <dbReference type="ChEBI" id="CHEBI:597326"/>
    </cofactor>
</comment>
<evidence type="ECO:0000256" key="2">
    <source>
        <dbReference type="ARBA" id="ARBA00009236"/>
    </source>
</evidence>
<comment type="similarity">
    <text evidence="2 6">Belongs to the class-V pyridoxal-phosphate-dependent aminotransferase family.</text>
</comment>
<evidence type="ECO:0000256" key="6">
    <source>
        <dbReference type="RuleBase" id="RU004075"/>
    </source>
</evidence>
<dbReference type="InterPro" id="IPR015422">
    <property type="entry name" value="PyrdxlP-dep_Trfase_small"/>
</dbReference>
<proteinExistence type="inferred from homology"/>
<organism evidence="9 10">
    <name type="scientific">candidate division WOR-3 bacterium</name>
    <dbReference type="NCBI Taxonomy" id="2052148"/>
    <lineage>
        <taxon>Bacteria</taxon>
        <taxon>Bacteria division WOR-3</taxon>
    </lineage>
</organism>